<evidence type="ECO:0000313" key="11">
    <source>
        <dbReference type="Proteomes" id="UP000233786"/>
    </source>
</evidence>
<dbReference type="CDD" id="cd06849">
    <property type="entry name" value="lipoyl_domain"/>
    <property type="match status" value="1"/>
</dbReference>
<proteinExistence type="inferred from homology"/>
<feature type="domain" description="Lipoyl-binding" evidence="8">
    <location>
        <begin position="4"/>
        <end position="79"/>
    </location>
</feature>
<dbReference type="OrthoDB" id="9805770at2"/>
<dbReference type="Pfam" id="PF00198">
    <property type="entry name" value="2-oxoacid_dh"/>
    <property type="match status" value="1"/>
</dbReference>
<organism evidence="10 11">
    <name type="scientific">Saccharopolyspora spinosa</name>
    <dbReference type="NCBI Taxonomy" id="60894"/>
    <lineage>
        <taxon>Bacteria</taxon>
        <taxon>Bacillati</taxon>
        <taxon>Actinomycetota</taxon>
        <taxon>Actinomycetes</taxon>
        <taxon>Pseudonocardiales</taxon>
        <taxon>Pseudonocardiaceae</taxon>
        <taxon>Saccharopolyspora</taxon>
    </lineage>
</organism>
<feature type="domain" description="Peripheral subunit-binding (PSBD)" evidence="9">
    <location>
        <begin position="171"/>
        <end position="208"/>
    </location>
</feature>
<evidence type="ECO:0000313" key="10">
    <source>
        <dbReference type="EMBL" id="PKW17849.1"/>
    </source>
</evidence>
<dbReference type="Gene3D" id="3.30.559.10">
    <property type="entry name" value="Chloramphenicol acetyltransferase-like domain"/>
    <property type="match status" value="1"/>
</dbReference>
<dbReference type="InterPro" id="IPR000089">
    <property type="entry name" value="Biotin_lipoyl"/>
</dbReference>
<dbReference type="InterPro" id="IPR050743">
    <property type="entry name" value="2-oxoacid_DH_E2_comp"/>
</dbReference>
<evidence type="ECO:0000256" key="7">
    <source>
        <dbReference type="SAM" id="MobiDB-lite"/>
    </source>
</evidence>
<dbReference type="PROSITE" id="PS51826">
    <property type="entry name" value="PSBD"/>
    <property type="match status" value="1"/>
</dbReference>
<dbReference type="EC" id="2.3.1.-" evidence="6"/>
<dbReference type="EMBL" id="PJNB01000001">
    <property type="protein sequence ID" value="PKW17849.1"/>
    <property type="molecule type" value="Genomic_DNA"/>
</dbReference>
<dbReference type="GO" id="GO:0005737">
    <property type="term" value="C:cytoplasm"/>
    <property type="evidence" value="ECO:0007669"/>
    <property type="project" value="TreeGrafter"/>
</dbReference>
<evidence type="ECO:0000256" key="3">
    <source>
        <dbReference type="ARBA" id="ARBA00022679"/>
    </source>
</evidence>
<dbReference type="InterPro" id="IPR004167">
    <property type="entry name" value="PSBD"/>
</dbReference>
<dbReference type="RefSeq" id="WP_010311861.1">
    <property type="nucleotide sequence ID" value="NZ_CP061007.1"/>
</dbReference>
<comment type="similarity">
    <text evidence="2 6">Belongs to the 2-oxoacid dehydrogenase family.</text>
</comment>
<comment type="cofactor">
    <cofactor evidence="1 6">
        <name>(R)-lipoate</name>
        <dbReference type="ChEBI" id="CHEBI:83088"/>
    </cofactor>
</comment>
<dbReference type="InterPro" id="IPR003016">
    <property type="entry name" value="2-oxoA_DH_lipoyl-BS"/>
</dbReference>
<feature type="compositionally biased region" description="Basic residues" evidence="7">
    <location>
        <begin position="110"/>
        <end position="120"/>
    </location>
</feature>
<evidence type="ECO:0000256" key="6">
    <source>
        <dbReference type="RuleBase" id="RU003423"/>
    </source>
</evidence>
<dbReference type="PROSITE" id="PS00189">
    <property type="entry name" value="LIPOYL"/>
    <property type="match status" value="1"/>
</dbReference>
<dbReference type="SUPFAM" id="SSF47005">
    <property type="entry name" value="Peripheral subunit-binding domain of 2-oxo acid dehydrogenase complex"/>
    <property type="match status" value="1"/>
</dbReference>
<dbReference type="InterPro" id="IPR001078">
    <property type="entry name" value="2-oxoacid_DH_actylTfrase"/>
</dbReference>
<evidence type="ECO:0000256" key="5">
    <source>
        <dbReference type="ARBA" id="ARBA00023315"/>
    </source>
</evidence>
<gene>
    <name evidence="10" type="ORF">A8926_5872</name>
</gene>
<sequence length="446" mass="47539">MTRSAEFALPDLGEGLTEAEIVRWHVEVGDRVEADQVVVEVETAKAVVDVPCPHAGVVEALHGAAGEVLAVGAPLTTIACEDSAYEEHRTEERAGSGNVLIGYGTSSAPPRRRRRAHHTSRTASGAAHDGSRTAHGSSAVVSHPVTSAPAAVSLNDGRTEPCPNRTGAPRVLSPIVRRLARQHGIDLSNVVGTGPGGVILRRDVDSAARPQPAQPTQQEGELRTPLRGLRGVVADKLTRSRREIPDASTWVDVDATRLLEARALLKQRSGISLLALIARFCVAGLQRFPELNASVDTERDEIVQFGHINLGFAAQTPRGLMVPVVRDAHRMSTAQLSEAFAHRTGLAREGDLEPKHLTGGTFTLNNYGVFGVDGSTPIINHPEAAILGVGRIIDKPWAFEGELALRKVTQLSLTFDHRVCDGGTAGGFLRYVADCVENPITALADL</sequence>
<accession>A0A2N3Y4J2</accession>
<dbReference type="PANTHER" id="PTHR43178">
    <property type="entry name" value="DIHYDROLIPOAMIDE ACETYLTRANSFERASE COMPONENT OF PYRUVATE DEHYDROGENASE COMPLEX"/>
    <property type="match status" value="1"/>
</dbReference>
<dbReference type="Gene3D" id="2.40.50.100">
    <property type="match status" value="1"/>
</dbReference>
<keyword evidence="3 6" id="KW-0808">Transferase</keyword>
<evidence type="ECO:0000259" key="8">
    <source>
        <dbReference type="PROSITE" id="PS50968"/>
    </source>
</evidence>
<dbReference type="PROSITE" id="PS50968">
    <property type="entry name" value="BIOTINYL_LIPOYL"/>
    <property type="match status" value="1"/>
</dbReference>
<feature type="region of interest" description="Disordered" evidence="7">
    <location>
        <begin position="89"/>
        <end position="169"/>
    </location>
</feature>
<dbReference type="GO" id="GO:0016407">
    <property type="term" value="F:acetyltransferase activity"/>
    <property type="evidence" value="ECO:0007669"/>
    <property type="project" value="TreeGrafter"/>
</dbReference>
<dbReference type="InterPro" id="IPR023213">
    <property type="entry name" value="CAT-like_dom_sf"/>
</dbReference>
<keyword evidence="4 6" id="KW-0450">Lipoyl</keyword>
<dbReference type="STRING" id="994479.GCA_000194155_05706"/>
<dbReference type="InterPro" id="IPR011053">
    <property type="entry name" value="Single_hybrid_motif"/>
</dbReference>
<evidence type="ECO:0000256" key="4">
    <source>
        <dbReference type="ARBA" id="ARBA00022823"/>
    </source>
</evidence>
<dbReference type="SUPFAM" id="SSF52777">
    <property type="entry name" value="CoA-dependent acyltransferases"/>
    <property type="match status" value="1"/>
</dbReference>
<evidence type="ECO:0000256" key="1">
    <source>
        <dbReference type="ARBA" id="ARBA00001938"/>
    </source>
</evidence>
<dbReference type="PANTHER" id="PTHR43178:SF5">
    <property type="entry name" value="LIPOAMIDE ACYLTRANSFERASE COMPONENT OF BRANCHED-CHAIN ALPHA-KETO ACID DEHYDROGENASE COMPLEX, MITOCHONDRIAL"/>
    <property type="match status" value="1"/>
</dbReference>
<dbReference type="Pfam" id="PF00364">
    <property type="entry name" value="Biotin_lipoyl"/>
    <property type="match status" value="1"/>
</dbReference>
<protein>
    <recommendedName>
        <fullName evidence="6">Dihydrolipoamide acetyltransferase component of pyruvate dehydrogenase complex</fullName>
        <ecNumber evidence="6">2.3.1.-</ecNumber>
    </recommendedName>
</protein>
<keyword evidence="11" id="KW-1185">Reference proteome</keyword>
<evidence type="ECO:0000259" key="9">
    <source>
        <dbReference type="PROSITE" id="PS51826"/>
    </source>
</evidence>
<keyword evidence="5 6" id="KW-0012">Acyltransferase</keyword>
<dbReference type="AlphaFoldDB" id="A0A2N3Y4J2"/>
<dbReference type="Proteomes" id="UP000233786">
    <property type="component" value="Unassembled WGS sequence"/>
</dbReference>
<dbReference type="InterPro" id="IPR036625">
    <property type="entry name" value="E3-bd_dom_sf"/>
</dbReference>
<reference evidence="10" key="1">
    <citation type="submission" date="2017-12" db="EMBL/GenBank/DDBJ databases">
        <title>Sequencing the genomes of 1000 Actinobacteria strains.</title>
        <authorList>
            <person name="Klenk H.-P."/>
        </authorList>
    </citation>
    <scope>NUCLEOTIDE SEQUENCE [LARGE SCALE GENOMIC DNA]</scope>
    <source>
        <strain evidence="10">DSM 44228</strain>
    </source>
</reference>
<dbReference type="FunFam" id="3.30.559.10:FF:000007">
    <property type="entry name" value="Dihydrolipoamide acetyltransferase component of pyruvate dehydrogenase complex"/>
    <property type="match status" value="1"/>
</dbReference>
<dbReference type="SUPFAM" id="SSF51230">
    <property type="entry name" value="Single hybrid motif"/>
    <property type="match status" value="1"/>
</dbReference>
<dbReference type="GO" id="GO:0031405">
    <property type="term" value="F:lipoic acid binding"/>
    <property type="evidence" value="ECO:0007669"/>
    <property type="project" value="TreeGrafter"/>
</dbReference>
<comment type="caution">
    <text evidence="10">The sequence shown here is derived from an EMBL/GenBank/DDBJ whole genome shotgun (WGS) entry which is preliminary data.</text>
</comment>
<dbReference type="Gene3D" id="4.10.320.10">
    <property type="entry name" value="E3-binding domain"/>
    <property type="match status" value="1"/>
</dbReference>
<keyword evidence="10" id="KW-0670">Pyruvate</keyword>
<evidence type="ECO:0000256" key="2">
    <source>
        <dbReference type="ARBA" id="ARBA00007317"/>
    </source>
</evidence>
<dbReference type="Pfam" id="PF02817">
    <property type="entry name" value="E3_binding"/>
    <property type="match status" value="1"/>
</dbReference>
<name>A0A2N3Y4J2_SACSN</name>